<proteinExistence type="predicted"/>
<feature type="domain" description="IstB-like ATP-binding" evidence="1">
    <location>
        <begin position="3"/>
        <end position="71"/>
    </location>
</feature>
<dbReference type="InterPro" id="IPR002611">
    <property type="entry name" value="IstB_ATP-bd"/>
</dbReference>
<dbReference type="InterPro" id="IPR027417">
    <property type="entry name" value="P-loop_NTPase"/>
</dbReference>
<dbReference type="Gene3D" id="3.40.50.300">
    <property type="entry name" value="P-loop containing nucleotide triphosphate hydrolases"/>
    <property type="match status" value="1"/>
</dbReference>
<keyword evidence="2" id="KW-0067">ATP-binding</keyword>
<sequence>MLKLSTSQYMRNNFSLVLNGFTGSDKTFLACALSKAACRQLYRVRYIRVPELLKLRAEVTLQGKWVSKLVRKFSKYQLSDSR</sequence>
<keyword evidence="3" id="KW-1185">Reference proteome</keyword>
<dbReference type="EMBL" id="JAESWC010000002">
    <property type="protein sequence ID" value="MBL4935001.1"/>
    <property type="molecule type" value="Genomic_DNA"/>
</dbReference>
<protein>
    <submittedName>
        <fullName evidence="2">ATP-binding protein</fullName>
    </submittedName>
</protein>
<reference evidence="2 3" key="1">
    <citation type="submission" date="2021-01" db="EMBL/GenBank/DDBJ databases">
        <title>Genome public.</title>
        <authorList>
            <person name="Liu C."/>
            <person name="Sun Q."/>
        </authorList>
    </citation>
    <scope>NUCLEOTIDE SEQUENCE [LARGE SCALE GENOMIC DNA]</scope>
    <source>
        <strain evidence="2 3">YIM B02515</strain>
    </source>
</reference>
<dbReference type="Proteomes" id="UP000632377">
    <property type="component" value="Unassembled WGS sequence"/>
</dbReference>
<evidence type="ECO:0000313" key="2">
    <source>
        <dbReference type="EMBL" id="MBL4935001.1"/>
    </source>
</evidence>
<gene>
    <name evidence="2" type="ORF">JK636_04425</name>
</gene>
<dbReference type="Pfam" id="PF01695">
    <property type="entry name" value="IstB_IS21"/>
    <property type="match status" value="1"/>
</dbReference>
<organism evidence="2 3">
    <name type="scientific">Clostridium rhizosphaerae</name>
    <dbReference type="NCBI Taxonomy" id="2803861"/>
    <lineage>
        <taxon>Bacteria</taxon>
        <taxon>Bacillati</taxon>
        <taxon>Bacillota</taxon>
        <taxon>Clostridia</taxon>
        <taxon>Eubacteriales</taxon>
        <taxon>Clostridiaceae</taxon>
        <taxon>Clostridium</taxon>
    </lineage>
</organism>
<comment type="caution">
    <text evidence="2">The sequence shown here is derived from an EMBL/GenBank/DDBJ whole genome shotgun (WGS) entry which is preliminary data.</text>
</comment>
<keyword evidence="2" id="KW-0547">Nucleotide-binding</keyword>
<accession>A0ABS1T8J6</accession>
<dbReference type="GO" id="GO:0005524">
    <property type="term" value="F:ATP binding"/>
    <property type="evidence" value="ECO:0007669"/>
    <property type="project" value="UniProtKB-KW"/>
</dbReference>
<evidence type="ECO:0000259" key="1">
    <source>
        <dbReference type="Pfam" id="PF01695"/>
    </source>
</evidence>
<evidence type="ECO:0000313" key="3">
    <source>
        <dbReference type="Proteomes" id="UP000632377"/>
    </source>
</evidence>
<name>A0ABS1T8J6_9CLOT</name>